<gene>
    <name evidence="1" type="ORF">N3K66_001223</name>
</gene>
<evidence type="ECO:0000313" key="1">
    <source>
        <dbReference type="EMBL" id="KAI9904694.1"/>
    </source>
</evidence>
<protein>
    <submittedName>
        <fullName evidence="1">Uncharacterized protein</fullName>
    </submittedName>
</protein>
<comment type="caution">
    <text evidence="1">The sequence shown here is derived from an EMBL/GenBank/DDBJ whole genome shotgun (WGS) entry which is preliminary data.</text>
</comment>
<proteinExistence type="predicted"/>
<reference evidence="1" key="1">
    <citation type="submission" date="2022-10" db="EMBL/GenBank/DDBJ databases">
        <title>Complete Genome of Trichothecium roseum strain YXFP-22015, a Plant Pathogen Isolated from Citrus.</title>
        <authorList>
            <person name="Wang Y."/>
            <person name="Zhu L."/>
        </authorList>
    </citation>
    <scope>NUCLEOTIDE SEQUENCE</scope>
    <source>
        <strain evidence="1">YXFP-22015</strain>
    </source>
</reference>
<dbReference type="Proteomes" id="UP001163324">
    <property type="component" value="Chromosome 1"/>
</dbReference>
<sequence>MENEPPPGQDGRGSRRDRLMGKLFKNKERSTNKPGDGVSSNNLDSFLHSSADNLAVTHPPPPPPPASLPKLAKLDTSIISRYPQALAVNQQAQQNRAAQGRSEATKSPRPARRQNKKGLSVRFADSYPEVIGEGGDETETPTAEISKRKKSRPPPNPPPHRQESSPGRDMATMTPKTPNTPSKVARIEDDFQPKPLARTQTGFSTINEPDSDDDVSPDPARTPDQPPMRGQSLHPSGPQATNTLMPGQVGSARFLGASGRHDENRRSFIEIHQAEMREAEGAAFAKAARSASATSAATGADWVDGDRPPSDHAEETSPELSRQRTGETPPEAASAQPFTQYSPAASIHSNASSTYFASGHSPSNSLSQQPSNSLSRQSSSVSQQPRQQPQQPQQSPPPAIPAKLASLKLHDVVVQATDDAVNTFVARTRHLFELFRLHAETVKPLQSCPLKDFARAGAWWFLKGRMGLEVTIRERPTSPQSQKQSEMDRQQAYTNLAKSYWLCQEIIPEISKVQGRAADAEINEVSQTLLSALTKLSMSMKRNGFLPPEEAFLPQTIDKAIWLEYPALSQDMIALLSGNWGSGITAMQKPLSTLHLLDAFPIGDTTDTFSYGRVVSDVFLMEKGRESQRLFMPCMLSIVRPQKQTGLIFVLASQDGALQLAIQENKNAGPTWDDVRWRKENCCLDIRLPRGFMLVAQLSQQDYRMLSSMYEFGAKVKQTLYPRSDEMVVFKNTLPSFQYIDSDPNSRAFPKDAVAQCDVVLFEKIHKEHSPTGIRSWHRGFRIAVVTGPRTRTLSGVHHTYSPAQPIQFGFFRADKDAPALSLKFDNGRSKGRMVLTFSDEKERVKFHSLLTGTALDHDERIFADVPITGFTLAQSLREPLGLSPFSRMPWKAAKVVNEEFNPNGELPPTVLADKLRIVLEYQNGTITDRVNVSPGELRMRLEVTNAKLLRIQRQAQNDVTMSVSEAQVPKELPRNMQDALNLLKMHSTIRTLEFRNLKDLHDFQAALTGYEVVFDALASTFAISRRRMVVPIHKKWEAGYTRIQVVKQEDKVQLLAFFEDFHHGHCMGFVLKGTDVYESCHRSGKPGIKFVDAKFPLPRTPLDKDGDYDDMAFVSLDLPDLPGEHDDITILFEKETDRDRLCQVLPAPVKGSSRMSKLGKHRTEGMLWGDFVYVRAISPSFTPLSRVLFPTTGRYTWSFTLPSFTSLISVPVPGRRRASTSASNRSSTDEGKYDTDDDTQVMEPDQGNVLSHIIAQLRPGADLSRVVLPTFILEPRSMLERITNFMCHPEMLLHIPTIDDPTERFVSVVKFYLSGWHIRPPGVKKPLNPILGELFSCYWDLEGGKRAYYISEQTSHHPPKSSYFYMAPDHHIRIDGTLKPRSKFLGNSAASLMEGIAYLSFLNRGTDLSRGEQYIITQPNMYARGILFGKMKYELGDHSFVRCPELDLTADLEFKVKGWVGGTYNAIGGYIKRESTGELLYELSGLWNEEMFIKDLTTGQRELFFNAKRAKPSPPQVRPIEEQSEIESQRLWAKTAAAVKERNHEVATDEKTKIEDMQREKAAKRAADGTEWHPKLFRAVEGGPSGSEHGEEDLEWIIDAEINYTLPPEQQAEQIMAIYPIIDGQQATAEHNKTREPPATSNNIVPADASVEAGDNLISLDDSQTAATPKPAETETAQTPDEVERMLSMTGKQAEGPLLDFTDDLKKDLPTGPSSKAN</sequence>
<organism evidence="1 2">
    <name type="scientific">Trichothecium roseum</name>
    <dbReference type="NCBI Taxonomy" id="47278"/>
    <lineage>
        <taxon>Eukaryota</taxon>
        <taxon>Fungi</taxon>
        <taxon>Dikarya</taxon>
        <taxon>Ascomycota</taxon>
        <taxon>Pezizomycotina</taxon>
        <taxon>Sordariomycetes</taxon>
        <taxon>Hypocreomycetidae</taxon>
        <taxon>Hypocreales</taxon>
        <taxon>Hypocreales incertae sedis</taxon>
        <taxon>Trichothecium</taxon>
    </lineage>
</organism>
<dbReference type="EMBL" id="CM047940">
    <property type="protein sequence ID" value="KAI9904694.1"/>
    <property type="molecule type" value="Genomic_DNA"/>
</dbReference>
<name>A0ACC0VEQ9_9HYPO</name>
<keyword evidence="2" id="KW-1185">Reference proteome</keyword>
<accession>A0ACC0VEQ9</accession>
<evidence type="ECO:0000313" key="2">
    <source>
        <dbReference type="Proteomes" id="UP001163324"/>
    </source>
</evidence>